<feature type="compositionally biased region" description="Polar residues" evidence="1">
    <location>
        <begin position="99"/>
        <end position="108"/>
    </location>
</feature>
<dbReference type="PANTHER" id="PTHR34775:SF4">
    <property type="entry name" value="TRANSMEMBRANE PROTEIN"/>
    <property type="match status" value="1"/>
</dbReference>
<protein>
    <submittedName>
        <fullName evidence="3">Uncharacterized protein</fullName>
    </submittedName>
</protein>
<evidence type="ECO:0000313" key="3">
    <source>
        <dbReference type="EMBL" id="KAA8545736.1"/>
    </source>
</evidence>
<reference evidence="3 4" key="1">
    <citation type="submission" date="2019-09" db="EMBL/GenBank/DDBJ databases">
        <title>A chromosome-level genome assembly of the Chinese tupelo Nyssa sinensis.</title>
        <authorList>
            <person name="Yang X."/>
            <person name="Kang M."/>
            <person name="Yang Y."/>
            <person name="Xiong H."/>
            <person name="Wang M."/>
            <person name="Zhang Z."/>
            <person name="Wang Z."/>
            <person name="Wu H."/>
            <person name="Ma T."/>
            <person name="Liu J."/>
            <person name="Xi Z."/>
        </authorList>
    </citation>
    <scope>NUCLEOTIDE SEQUENCE [LARGE SCALE GENOMIC DNA]</scope>
    <source>
        <strain evidence="3">J267</strain>
        <tissue evidence="3">Leaf</tissue>
    </source>
</reference>
<feature type="compositionally biased region" description="Low complexity" evidence="1">
    <location>
        <begin position="790"/>
        <end position="803"/>
    </location>
</feature>
<organism evidence="3 4">
    <name type="scientific">Nyssa sinensis</name>
    <dbReference type="NCBI Taxonomy" id="561372"/>
    <lineage>
        <taxon>Eukaryota</taxon>
        <taxon>Viridiplantae</taxon>
        <taxon>Streptophyta</taxon>
        <taxon>Embryophyta</taxon>
        <taxon>Tracheophyta</taxon>
        <taxon>Spermatophyta</taxon>
        <taxon>Magnoliopsida</taxon>
        <taxon>eudicotyledons</taxon>
        <taxon>Gunneridae</taxon>
        <taxon>Pentapetalae</taxon>
        <taxon>asterids</taxon>
        <taxon>Cornales</taxon>
        <taxon>Nyssaceae</taxon>
        <taxon>Nyssa</taxon>
    </lineage>
</organism>
<feature type="compositionally biased region" description="Acidic residues" evidence="1">
    <location>
        <begin position="329"/>
        <end position="343"/>
    </location>
</feature>
<name>A0A5J5BST3_9ASTE</name>
<feature type="compositionally biased region" description="Polar residues" evidence="1">
    <location>
        <begin position="312"/>
        <end position="328"/>
    </location>
</feature>
<feature type="compositionally biased region" description="Basic and acidic residues" evidence="1">
    <location>
        <begin position="79"/>
        <end position="91"/>
    </location>
</feature>
<keyword evidence="2" id="KW-0812">Transmembrane</keyword>
<dbReference type="Proteomes" id="UP000325577">
    <property type="component" value="Linkage Group LG10"/>
</dbReference>
<evidence type="ECO:0000313" key="4">
    <source>
        <dbReference type="Proteomes" id="UP000325577"/>
    </source>
</evidence>
<feature type="region of interest" description="Disordered" evidence="1">
    <location>
        <begin position="312"/>
        <end position="357"/>
    </location>
</feature>
<sequence length="879" mass="96038">MAVSSNRSPSPVSTRPNPPNSRTPERNSTVRRSFSGNPFARPSIHTNPKSFNPATPANSPADLARRQSIGKDGVVSLRGYEEKENEKDQNLKSRKIRSPINSKGTKTFMSPTISAASKVTPSPRKKVLTERNEPVRTSISFSDVKSPFSSLNLSEVIEDIDSKSQMGLNQNKIEVSCYSIVAGSNYKEAALEVPSVLKAAKNDADLINYQVPLNSQSTSELSVGTIAMESDCASVDTSSMKMPSCSSVSPVIAPLDADPSLPPYDPKTNYLSPRPQFLHYKPNPRIEVYLNEEEGFGLREGKRLEDSFASENFSDTEVSEETQSQDSQNESDDASSSEMIIEEEEHHVSEPKPISNPISTHRRPRFFVRSKSISLLLVLLLACLSISVTDSPVLHLSVHKDLSLSKLYDPSEIVAFAKANFDGFTGNFKQWSDNSICYLSKLIGMLGQVNKLGPLQFANLTALQEDLLVDHSEERSEEIYQQDELEHEREGEVEIETLEEKGHPEIDADDNSEEASKGLTGPEIEEVYLTILDEVMEADSSEAIQNQEQSVSAFNINSELQSNIVFKDHSVLLPQATAIQPEVETSEIKSEVVETGEFQGDNDINSCAKIESTIPEAILESSSEIDASFGGVLLPQATAIQPEVETSEIKSEVVETGEFQGDNDINSCAKIESTIPEAILEGSSEIDASFGGVQSESLDSSLPGPEDEFLVHYMLGILLLVLALVAAIALSYLKQRKTTSTNAVVHVDGLSTKKLMSSPVSASTEHTYQDKPASQNWPTEVDVAGESCPSELSSFQKSSSYSKKGVKGANEAQSQERRPRKNSKRESLASSSSEYSTGSPSYGSFTTYEKIPSKHGCGDEETATPVRRSSRIRNQVTSP</sequence>
<feature type="transmembrane region" description="Helical" evidence="2">
    <location>
        <begin position="710"/>
        <end position="733"/>
    </location>
</feature>
<dbReference type="EMBL" id="CM018033">
    <property type="protein sequence ID" value="KAA8545736.1"/>
    <property type="molecule type" value="Genomic_DNA"/>
</dbReference>
<gene>
    <name evidence="3" type="ORF">F0562_020813</name>
</gene>
<keyword evidence="2" id="KW-0472">Membrane</keyword>
<dbReference type="OrthoDB" id="676522at2759"/>
<keyword evidence="4" id="KW-1185">Reference proteome</keyword>
<dbReference type="PANTHER" id="PTHR34775">
    <property type="entry name" value="TRANSMEMBRANE PROTEIN"/>
    <property type="match status" value="1"/>
</dbReference>
<feature type="compositionally biased region" description="Polar residues" evidence="1">
    <location>
        <begin position="44"/>
        <end position="58"/>
    </location>
</feature>
<feature type="compositionally biased region" description="Low complexity" evidence="1">
    <location>
        <begin position="828"/>
        <end position="844"/>
    </location>
</feature>
<evidence type="ECO:0000256" key="1">
    <source>
        <dbReference type="SAM" id="MobiDB-lite"/>
    </source>
</evidence>
<feature type="region of interest" description="Disordered" evidence="1">
    <location>
        <begin position="1"/>
        <end position="108"/>
    </location>
</feature>
<feature type="compositionally biased region" description="Polar residues" evidence="1">
    <location>
        <begin position="756"/>
        <end position="778"/>
    </location>
</feature>
<dbReference type="AlphaFoldDB" id="A0A5J5BST3"/>
<feature type="compositionally biased region" description="Polar residues" evidence="1">
    <location>
        <begin position="1"/>
        <end position="15"/>
    </location>
</feature>
<feature type="compositionally biased region" description="Polar residues" evidence="1">
    <location>
        <begin position="22"/>
        <end position="36"/>
    </location>
</feature>
<accession>A0A5J5BST3</accession>
<feature type="region of interest" description="Disordered" evidence="1">
    <location>
        <begin position="499"/>
        <end position="518"/>
    </location>
</feature>
<evidence type="ECO:0000256" key="2">
    <source>
        <dbReference type="SAM" id="Phobius"/>
    </source>
</evidence>
<proteinExistence type="predicted"/>
<keyword evidence="2" id="KW-1133">Transmembrane helix</keyword>
<feature type="region of interest" description="Disordered" evidence="1">
    <location>
        <begin position="756"/>
        <end position="879"/>
    </location>
</feature>